<dbReference type="GO" id="GO:0032259">
    <property type="term" value="P:methylation"/>
    <property type="evidence" value="ECO:0007669"/>
    <property type="project" value="UniProtKB-KW"/>
</dbReference>
<dbReference type="Proteomes" id="UP000571183">
    <property type="component" value="Unassembled WGS sequence"/>
</dbReference>
<keyword evidence="3" id="KW-1185">Reference proteome</keyword>
<dbReference type="GO" id="GO:0006203">
    <property type="term" value="P:dGTP catabolic process"/>
    <property type="evidence" value="ECO:0007669"/>
    <property type="project" value="TreeGrafter"/>
</dbReference>
<organism evidence="2 3">
    <name type="scientific">Canibacter oris</name>
    <dbReference type="NCBI Taxonomy" id="1365628"/>
    <lineage>
        <taxon>Bacteria</taxon>
        <taxon>Bacillati</taxon>
        <taxon>Actinomycetota</taxon>
        <taxon>Actinomycetes</taxon>
        <taxon>Micrococcales</taxon>
        <taxon>Microbacteriaceae</taxon>
        <taxon>Canibacter</taxon>
    </lineage>
</organism>
<dbReference type="PANTHER" id="PTHR30522:SF0">
    <property type="entry name" value="NUCLEOSIDE TRIPHOSPHATE PYROPHOSPHOHYDROLASE"/>
    <property type="match status" value="1"/>
</dbReference>
<dbReference type="PANTHER" id="PTHR30522">
    <property type="entry name" value="NUCLEOSIDE TRIPHOSPHATE PYROPHOSPHOHYDROLASE"/>
    <property type="match status" value="1"/>
</dbReference>
<dbReference type="EMBL" id="JACIFD010000005">
    <property type="protein sequence ID" value="MBB4071360.1"/>
    <property type="molecule type" value="Genomic_DNA"/>
</dbReference>
<evidence type="ECO:0000313" key="2">
    <source>
        <dbReference type="EMBL" id="MBB4071360.1"/>
    </source>
</evidence>
<name>A0A840DF91_9MICO</name>
<reference evidence="2" key="1">
    <citation type="submission" date="2020-08" db="EMBL/GenBank/DDBJ databases">
        <title>Sequencing the genomes of 1000 actinobacteria strains.</title>
        <authorList>
            <person name="Klenk H.-P."/>
        </authorList>
    </citation>
    <scope>NUCLEOTIDE SEQUENCE [LARGE SCALE GENOMIC DNA]</scope>
    <source>
        <strain evidence="2">DSM 27064</strain>
    </source>
</reference>
<sequence length="238" mass="24716">MTAEISGVAEAAEVVAQLVAADGCAWHREQTHASLIRYLLEEAYEVADAVDHELGPQALAEELGDVLYQVLLHSALASQAEAGFDINAVGERLAAKLRARHPHVFGDLGPKTAAELTQMWEQLKASAAAGEGVAAGETAAPRSAAVGESAAAAPQSVLFRGIPAALPSLMKAQKVVERQHRAGLEPRAALQNLEIDSAAAAYGAEIYELVTRAAAEGVDVDQALRATLAQVIVATADG</sequence>
<gene>
    <name evidence="2" type="ORF">F5897_000657</name>
</gene>
<dbReference type="Gene3D" id="1.10.287.1080">
    <property type="entry name" value="MazG-like"/>
    <property type="match status" value="1"/>
</dbReference>
<evidence type="ECO:0000259" key="1">
    <source>
        <dbReference type="Pfam" id="PF03819"/>
    </source>
</evidence>
<keyword evidence="2" id="KW-0808">Transferase</keyword>
<dbReference type="InterPro" id="IPR011551">
    <property type="entry name" value="NTP_PyrPHydrolase_MazG"/>
</dbReference>
<keyword evidence="2" id="KW-0489">Methyltransferase</keyword>
<dbReference type="Pfam" id="PF03819">
    <property type="entry name" value="MazG"/>
    <property type="match status" value="1"/>
</dbReference>
<dbReference type="GO" id="GO:0046061">
    <property type="term" value="P:dATP catabolic process"/>
    <property type="evidence" value="ECO:0007669"/>
    <property type="project" value="TreeGrafter"/>
</dbReference>
<dbReference type="GO" id="GO:0046052">
    <property type="term" value="P:UTP catabolic process"/>
    <property type="evidence" value="ECO:0007669"/>
    <property type="project" value="TreeGrafter"/>
</dbReference>
<dbReference type="CDD" id="cd11528">
    <property type="entry name" value="NTP-PPase_MazG_Nterm"/>
    <property type="match status" value="1"/>
</dbReference>
<dbReference type="GO" id="GO:0046076">
    <property type="term" value="P:dTTP catabolic process"/>
    <property type="evidence" value="ECO:0007669"/>
    <property type="project" value="TreeGrafter"/>
</dbReference>
<dbReference type="SUPFAM" id="SSF101386">
    <property type="entry name" value="all-alpha NTP pyrophosphatases"/>
    <property type="match status" value="1"/>
</dbReference>
<feature type="domain" description="NTP pyrophosphohydrolase MazG-like" evidence="1">
    <location>
        <begin position="30"/>
        <end position="105"/>
    </location>
</feature>
<dbReference type="RefSeq" id="WP_183304452.1">
    <property type="nucleotide sequence ID" value="NZ_JACIFD010000005.1"/>
</dbReference>
<accession>A0A840DF91</accession>
<proteinExistence type="predicted"/>
<comment type="caution">
    <text evidence="2">The sequence shown here is derived from an EMBL/GenBank/DDBJ whole genome shotgun (WGS) entry which is preliminary data.</text>
</comment>
<dbReference type="GO" id="GO:0046047">
    <property type="term" value="P:TTP catabolic process"/>
    <property type="evidence" value="ECO:0007669"/>
    <property type="project" value="TreeGrafter"/>
</dbReference>
<dbReference type="GO" id="GO:0008168">
    <property type="term" value="F:methyltransferase activity"/>
    <property type="evidence" value="ECO:0007669"/>
    <property type="project" value="UniProtKB-KW"/>
</dbReference>
<evidence type="ECO:0000313" key="3">
    <source>
        <dbReference type="Proteomes" id="UP000571183"/>
    </source>
</evidence>
<dbReference type="InterPro" id="IPR004518">
    <property type="entry name" value="MazG-like_dom"/>
</dbReference>
<dbReference type="InterPro" id="IPR048015">
    <property type="entry name" value="NTP-PPase_MazG-like_N"/>
</dbReference>
<dbReference type="AlphaFoldDB" id="A0A840DF91"/>
<dbReference type="GO" id="GO:0047429">
    <property type="term" value="F:nucleoside triphosphate diphosphatase activity"/>
    <property type="evidence" value="ECO:0007669"/>
    <property type="project" value="TreeGrafter"/>
</dbReference>
<dbReference type="GO" id="GO:0046081">
    <property type="term" value="P:dUTP catabolic process"/>
    <property type="evidence" value="ECO:0007669"/>
    <property type="project" value="TreeGrafter"/>
</dbReference>
<protein>
    <submittedName>
        <fullName evidence="2">Uncharacterized protein YabN with tetrapyrrole methylase and pyrophosphatase domain</fullName>
    </submittedName>
</protein>